<evidence type="ECO:0000256" key="1">
    <source>
        <dbReference type="ARBA" id="ARBA00010605"/>
    </source>
</evidence>
<dbReference type="InterPro" id="IPR020594">
    <property type="entry name" value="Ribosomal_bL9_bac/chp"/>
</dbReference>
<dbReference type="Pfam" id="PF01281">
    <property type="entry name" value="Ribosomal_L9_N"/>
    <property type="match status" value="1"/>
</dbReference>
<evidence type="ECO:0000256" key="2">
    <source>
        <dbReference type="ARBA" id="ARBA00022730"/>
    </source>
</evidence>
<dbReference type="InterPro" id="IPR009027">
    <property type="entry name" value="Ribosomal_bL9/RNase_H1_N"/>
</dbReference>
<evidence type="ECO:0000313" key="11">
    <source>
        <dbReference type="Proteomes" id="UP000622317"/>
    </source>
</evidence>
<organism evidence="10 11">
    <name type="scientific">Pelagicoccus enzymogenes</name>
    <dbReference type="NCBI Taxonomy" id="2773457"/>
    <lineage>
        <taxon>Bacteria</taxon>
        <taxon>Pseudomonadati</taxon>
        <taxon>Verrucomicrobiota</taxon>
        <taxon>Opitutia</taxon>
        <taxon>Puniceicoccales</taxon>
        <taxon>Pelagicoccaceae</taxon>
        <taxon>Pelagicoccus</taxon>
    </lineage>
</organism>
<dbReference type="AlphaFoldDB" id="A0A927F4F4"/>
<dbReference type="Gene3D" id="3.40.5.10">
    <property type="entry name" value="Ribosomal protein L9, N-terminal domain"/>
    <property type="match status" value="1"/>
</dbReference>
<feature type="compositionally biased region" description="Acidic residues" evidence="8">
    <location>
        <begin position="156"/>
        <end position="173"/>
    </location>
</feature>
<feature type="region of interest" description="Disordered" evidence="8">
    <location>
        <begin position="152"/>
        <end position="173"/>
    </location>
</feature>
<evidence type="ECO:0000256" key="5">
    <source>
        <dbReference type="ARBA" id="ARBA00023274"/>
    </source>
</evidence>
<keyword evidence="2 7" id="KW-0699">rRNA-binding</keyword>
<dbReference type="NCBIfam" id="TIGR00158">
    <property type="entry name" value="L9"/>
    <property type="match status" value="1"/>
</dbReference>
<accession>A0A927F4F4</accession>
<comment type="similarity">
    <text evidence="1 7">Belongs to the bacterial ribosomal protein bL9 family.</text>
</comment>
<protein>
    <recommendedName>
        <fullName evidence="6 7">Large ribosomal subunit protein bL9</fullName>
    </recommendedName>
</protein>
<dbReference type="GO" id="GO:0003735">
    <property type="term" value="F:structural constituent of ribosome"/>
    <property type="evidence" value="ECO:0007669"/>
    <property type="project" value="InterPro"/>
</dbReference>
<dbReference type="InterPro" id="IPR000244">
    <property type="entry name" value="Ribosomal_bL9"/>
</dbReference>
<dbReference type="RefSeq" id="WP_191615327.1">
    <property type="nucleotide sequence ID" value="NZ_JACYFG010000002.1"/>
</dbReference>
<keyword evidence="4 7" id="KW-0689">Ribosomal protein</keyword>
<proteinExistence type="inferred from homology"/>
<dbReference type="InterPro" id="IPR020070">
    <property type="entry name" value="Ribosomal_bL9_N"/>
</dbReference>
<evidence type="ECO:0000313" key="10">
    <source>
        <dbReference type="EMBL" id="MBD5778209.1"/>
    </source>
</evidence>
<comment type="caution">
    <text evidence="10">The sequence shown here is derived from an EMBL/GenBank/DDBJ whole genome shotgun (WGS) entry which is preliminary data.</text>
</comment>
<reference evidence="10" key="1">
    <citation type="submission" date="2020-09" db="EMBL/GenBank/DDBJ databases">
        <title>Pelagicoccus enzymogenes sp. nov. with an EPS production, isolated from marine sediment.</title>
        <authorList>
            <person name="Feng X."/>
        </authorList>
    </citation>
    <scope>NUCLEOTIDE SEQUENCE</scope>
    <source>
        <strain evidence="10">NFK12</strain>
    </source>
</reference>
<keyword evidence="11" id="KW-1185">Reference proteome</keyword>
<dbReference type="PROSITE" id="PS00651">
    <property type="entry name" value="RIBOSOMAL_L9"/>
    <property type="match status" value="1"/>
</dbReference>
<dbReference type="HAMAP" id="MF_00503">
    <property type="entry name" value="Ribosomal_bL9"/>
    <property type="match status" value="1"/>
</dbReference>
<dbReference type="GO" id="GO:0019843">
    <property type="term" value="F:rRNA binding"/>
    <property type="evidence" value="ECO:0007669"/>
    <property type="project" value="UniProtKB-UniRule"/>
</dbReference>
<evidence type="ECO:0000256" key="7">
    <source>
        <dbReference type="HAMAP-Rule" id="MF_00503"/>
    </source>
</evidence>
<keyword evidence="3 7" id="KW-0694">RNA-binding</keyword>
<dbReference type="GO" id="GO:0006412">
    <property type="term" value="P:translation"/>
    <property type="evidence" value="ECO:0007669"/>
    <property type="project" value="UniProtKB-UniRule"/>
</dbReference>
<dbReference type="PANTHER" id="PTHR21368">
    <property type="entry name" value="50S RIBOSOMAL PROTEIN L9"/>
    <property type="match status" value="1"/>
</dbReference>
<gene>
    <name evidence="7" type="primary">rplI</name>
    <name evidence="10" type="ORF">IEN85_01710</name>
</gene>
<dbReference type="EMBL" id="JACYFG010000002">
    <property type="protein sequence ID" value="MBD5778209.1"/>
    <property type="molecule type" value="Genomic_DNA"/>
</dbReference>
<feature type="domain" description="Ribosomal protein L9" evidence="9">
    <location>
        <begin position="16"/>
        <end position="43"/>
    </location>
</feature>
<sequence length="173" mass="18840">MATSEVLLIEAVQGLGGEGDQVTVKAGFARNFLLPTKKAIPVNRSNRKQIEALKDRRAKREAKELDDAKAQAAKLGGTQIGIAVKTGEAGRMFGAVTSIHIHEKLVEAGYEIDRKKIHLEQPIKELGQHTFIVKVHPEVEVEMKIDVVSENPIVEPEAEEAAEGEAEAASEKE</sequence>
<dbReference type="InterPro" id="IPR020069">
    <property type="entry name" value="Ribosomal_bL9_C"/>
</dbReference>
<dbReference type="InterPro" id="IPR036791">
    <property type="entry name" value="Ribosomal_bL9_C_sf"/>
</dbReference>
<name>A0A927F4F4_9BACT</name>
<dbReference type="Pfam" id="PF03948">
    <property type="entry name" value="Ribosomal_L9_C"/>
    <property type="match status" value="1"/>
</dbReference>
<evidence type="ECO:0000256" key="8">
    <source>
        <dbReference type="SAM" id="MobiDB-lite"/>
    </source>
</evidence>
<evidence type="ECO:0000256" key="6">
    <source>
        <dbReference type="ARBA" id="ARBA00035292"/>
    </source>
</evidence>
<dbReference type="SUPFAM" id="SSF55653">
    <property type="entry name" value="Ribosomal protein L9 C-domain"/>
    <property type="match status" value="1"/>
</dbReference>
<keyword evidence="5 7" id="KW-0687">Ribonucleoprotein</keyword>
<comment type="function">
    <text evidence="7">Binds to the 23S rRNA.</text>
</comment>
<dbReference type="GO" id="GO:1990904">
    <property type="term" value="C:ribonucleoprotein complex"/>
    <property type="evidence" value="ECO:0007669"/>
    <property type="project" value="UniProtKB-KW"/>
</dbReference>
<dbReference type="Proteomes" id="UP000622317">
    <property type="component" value="Unassembled WGS sequence"/>
</dbReference>
<evidence type="ECO:0000256" key="3">
    <source>
        <dbReference type="ARBA" id="ARBA00022884"/>
    </source>
</evidence>
<dbReference type="InterPro" id="IPR036935">
    <property type="entry name" value="Ribosomal_bL9_N_sf"/>
</dbReference>
<evidence type="ECO:0000259" key="9">
    <source>
        <dbReference type="PROSITE" id="PS00651"/>
    </source>
</evidence>
<dbReference type="GO" id="GO:0005840">
    <property type="term" value="C:ribosome"/>
    <property type="evidence" value="ECO:0007669"/>
    <property type="project" value="UniProtKB-KW"/>
</dbReference>
<dbReference type="Gene3D" id="3.10.430.100">
    <property type="entry name" value="Ribosomal protein L9, C-terminal domain"/>
    <property type="match status" value="1"/>
</dbReference>
<evidence type="ECO:0000256" key="4">
    <source>
        <dbReference type="ARBA" id="ARBA00022980"/>
    </source>
</evidence>
<dbReference type="SUPFAM" id="SSF55658">
    <property type="entry name" value="L9 N-domain-like"/>
    <property type="match status" value="1"/>
</dbReference>